<dbReference type="EMBL" id="BPLQ01010169">
    <property type="protein sequence ID" value="GIY48901.1"/>
    <property type="molecule type" value="Genomic_DNA"/>
</dbReference>
<accession>A0AAV4TV14</accession>
<sequence length="94" mass="10654">MVFWAMTAVIAVGVACFLDERCFLVWCEGFLMWTPCGYHYRYFSPTDLVFLSVWYLLFLCQKGDRFGGSVTLCNGLWGLGCRCSRPLTVSVTGI</sequence>
<reference evidence="1 2" key="1">
    <citation type="submission" date="2021-06" db="EMBL/GenBank/DDBJ databases">
        <title>Caerostris darwini draft genome.</title>
        <authorList>
            <person name="Kono N."/>
            <person name="Arakawa K."/>
        </authorList>
    </citation>
    <scope>NUCLEOTIDE SEQUENCE [LARGE SCALE GENOMIC DNA]</scope>
</reference>
<protein>
    <recommendedName>
        <fullName evidence="3">Secreted protein</fullName>
    </recommendedName>
</protein>
<comment type="caution">
    <text evidence="1">The sequence shown here is derived from an EMBL/GenBank/DDBJ whole genome shotgun (WGS) entry which is preliminary data.</text>
</comment>
<proteinExistence type="predicted"/>
<dbReference type="Proteomes" id="UP001054837">
    <property type="component" value="Unassembled WGS sequence"/>
</dbReference>
<organism evidence="1 2">
    <name type="scientific">Caerostris darwini</name>
    <dbReference type="NCBI Taxonomy" id="1538125"/>
    <lineage>
        <taxon>Eukaryota</taxon>
        <taxon>Metazoa</taxon>
        <taxon>Ecdysozoa</taxon>
        <taxon>Arthropoda</taxon>
        <taxon>Chelicerata</taxon>
        <taxon>Arachnida</taxon>
        <taxon>Araneae</taxon>
        <taxon>Araneomorphae</taxon>
        <taxon>Entelegynae</taxon>
        <taxon>Araneoidea</taxon>
        <taxon>Araneidae</taxon>
        <taxon>Caerostris</taxon>
    </lineage>
</organism>
<evidence type="ECO:0000313" key="2">
    <source>
        <dbReference type="Proteomes" id="UP001054837"/>
    </source>
</evidence>
<evidence type="ECO:0000313" key="1">
    <source>
        <dbReference type="EMBL" id="GIY48901.1"/>
    </source>
</evidence>
<gene>
    <name evidence="1" type="ORF">CDAR_109231</name>
</gene>
<dbReference type="AlphaFoldDB" id="A0AAV4TV14"/>
<keyword evidence="2" id="KW-1185">Reference proteome</keyword>
<evidence type="ECO:0008006" key="3">
    <source>
        <dbReference type="Google" id="ProtNLM"/>
    </source>
</evidence>
<name>A0AAV4TV14_9ARAC</name>